<proteinExistence type="inferred from homology"/>
<dbReference type="GO" id="GO:0019557">
    <property type="term" value="P:L-histidine catabolic process to glutamate and formate"/>
    <property type="evidence" value="ECO:0007669"/>
    <property type="project" value="UniProtKB-UniPathway"/>
</dbReference>
<evidence type="ECO:0000256" key="5">
    <source>
        <dbReference type="ARBA" id="ARBA00022808"/>
    </source>
</evidence>
<feature type="binding site" evidence="8">
    <location>
        <position position="311"/>
    </location>
    <ligand>
        <name>Fe(3+)</name>
        <dbReference type="ChEBI" id="CHEBI:29034"/>
    </ligand>
</feature>
<reference evidence="10 11" key="1">
    <citation type="submission" date="2018-04" db="EMBL/GenBank/DDBJ databases">
        <title>Pelagivirga bohaiensis gen. nov., sp. nov., a bacterium isolated from the Bohai Sea.</title>
        <authorList>
            <person name="Ji X."/>
        </authorList>
    </citation>
    <scope>NUCLEOTIDE SEQUENCE [LARGE SCALE GENOMIC DNA]</scope>
    <source>
        <strain evidence="10 11">BH-SD16</strain>
    </source>
</reference>
<keyword evidence="11" id="KW-1185">Reference proteome</keyword>
<feature type="binding site" evidence="8">
    <location>
        <position position="68"/>
    </location>
    <ligand>
        <name>Fe(3+)</name>
        <dbReference type="ChEBI" id="CHEBI:29034"/>
    </ligand>
</feature>
<feature type="binding site" evidence="8">
    <location>
        <position position="313"/>
    </location>
    <ligand>
        <name>N-formimidoyl-L-glutamate</name>
        <dbReference type="ChEBI" id="CHEBI:58928"/>
    </ligand>
</feature>
<dbReference type="AlphaFoldDB" id="A0A2T7G161"/>
<comment type="subcellular location">
    <subcellularLocation>
        <location evidence="8">Cytoplasm</location>
    </subcellularLocation>
</comment>
<dbReference type="GO" id="GO:0008270">
    <property type="term" value="F:zinc ion binding"/>
    <property type="evidence" value="ECO:0007669"/>
    <property type="project" value="UniProtKB-UniRule"/>
</dbReference>
<feature type="binding site" evidence="8">
    <location>
        <position position="236"/>
    </location>
    <ligand>
        <name>Fe(3+)</name>
        <dbReference type="ChEBI" id="CHEBI:29034"/>
    </ligand>
</feature>
<dbReference type="NCBIfam" id="TIGR01224">
    <property type="entry name" value="hutI"/>
    <property type="match status" value="1"/>
</dbReference>
<dbReference type="InterPro" id="IPR005920">
    <property type="entry name" value="HutI"/>
</dbReference>
<dbReference type="Proteomes" id="UP000244817">
    <property type="component" value="Unassembled WGS sequence"/>
</dbReference>
<dbReference type="HAMAP" id="MF_00372">
    <property type="entry name" value="HutI"/>
    <property type="match status" value="1"/>
</dbReference>
<name>A0A2T7G161_9RHOB</name>
<dbReference type="CDD" id="cd01296">
    <property type="entry name" value="Imidazolone-5PH"/>
    <property type="match status" value="1"/>
</dbReference>
<evidence type="ECO:0000256" key="4">
    <source>
        <dbReference type="ARBA" id="ARBA00022801"/>
    </source>
</evidence>
<feature type="binding site" evidence="8">
    <location>
        <position position="171"/>
    </location>
    <ligand>
        <name>4-imidazolone-5-propanoate</name>
        <dbReference type="ChEBI" id="CHEBI:77893"/>
    </ligand>
</feature>
<dbReference type="Pfam" id="PF01979">
    <property type="entry name" value="Amidohydro_1"/>
    <property type="match status" value="1"/>
</dbReference>
<dbReference type="PANTHER" id="PTHR42752">
    <property type="entry name" value="IMIDAZOLONEPROPIONASE"/>
    <property type="match status" value="1"/>
</dbReference>
<dbReference type="RefSeq" id="WP_108639305.1">
    <property type="nucleotide sequence ID" value="NZ_QCYG01000001.1"/>
</dbReference>
<comment type="caution">
    <text evidence="10">The sequence shown here is derived from an EMBL/GenBank/DDBJ whole genome shotgun (WGS) entry which is preliminary data.</text>
</comment>
<feature type="binding site" evidence="8">
    <location>
        <position position="316"/>
    </location>
    <ligand>
        <name>4-imidazolone-5-propanoate</name>
        <dbReference type="ChEBI" id="CHEBI:77893"/>
    </ligand>
</feature>
<sequence>MLLTNAHLVTLPRGGDYGLIPRGAVAMEGDRIAWAGPMDDIPTPYRDGPVQDLGGRLVTPALIDCHTHVVFGGNRAAEFELRLNGASYEEVARAGGGIVSTVAATRAAPDDALLADALTRVDAMIAEGVTLIEVKSGYGLDRDTELKMLRVARQIAMARPIEVRTSFLGAHAVPDDYKDRPDAYIEEVCIPTLRAAHAEGLVDAVDGFCEGIAFDPAQIARVFDVAGALGLPVKLHAEQLSNIGGTQLAARYGAQSADHVEYATEADARALAKAGTVATVLPGAFYTLRETQAPPIQAFRDHGVPMALATDCNPGSSPLASLLLTMNMACTLFRMTPFEALSGVTTHAAAALGLTDRGRIAPGLRADLCVWDIAHPAELAYRIGFNPLHARIFKGTL</sequence>
<comment type="pathway">
    <text evidence="8">Amino-acid degradation; L-histidine degradation into L-glutamate; N-formimidoyl-L-glutamate from L-histidine: step 3/3.</text>
</comment>
<comment type="function">
    <text evidence="8">Catalyzes the hydrolytic cleavage of the carbon-nitrogen bond in imidazolone-5-propanoate to yield N-formimidoyl-L-glutamate. It is the third step in the universal histidine degradation pathway.</text>
</comment>
<comment type="cofactor">
    <cofactor evidence="8">
        <name>Zn(2+)</name>
        <dbReference type="ChEBI" id="CHEBI:29105"/>
    </cofactor>
    <cofactor evidence="8">
        <name>Fe(3+)</name>
        <dbReference type="ChEBI" id="CHEBI:29034"/>
    </cofactor>
    <text evidence="8">Binds 1 zinc or iron ion per subunit.</text>
</comment>
<feature type="binding site" evidence="8">
    <location>
        <position position="239"/>
    </location>
    <ligand>
        <name>4-imidazolone-5-propanoate</name>
        <dbReference type="ChEBI" id="CHEBI:77893"/>
    </ligand>
</feature>
<evidence type="ECO:0000256" key="8">
    <source>
        <dbReference type="HAMAP-Rule" id="MF_00372"/>
    </source>
</evidence>
<evidence type="ECO:0000256" key="6">
    <source>
        <dbReference type="ARBA" id="ARBA00022833"/>
    </source>
</evidence>
<feature type="binding site" evidence="8">
    <location>
        <position position="75"/>
    </location>
    <ligand>
        <name>4-imidazolone-5-propanoate</name>
        <dbReference type="ChEBI" id="CHEBI:77893"/>
    </ligand>
</feature>
<keyword evidence="3 8" id="KW-0479">Metal-binding</keyword>
<comment type="catalytic activity">
    <reaction evidence="8">
        <text>4-imidazolone-5-propanoate + H2O = N-formimidoyl-L-glutamate</text>
        <dbReference type="Rhea" id="RHEA:23660"/>
        <dbReference type="ChEBI" id="CHEBI:15377"/>
        <dbReference type="ChEBI" id="CHEBI:58928"/>
        <dbReference type="ChEBI" id="CHEBI:77893"/>
        <dbReference type="EC" id="3.5.2.7"/>
    </reaction>
</comment>
<dbReference type="Gene3D" id="2.30.40.10">
    <property type="entry name" value="Urease, subunit C, domain 1"/>
    <property type="match status" value="1"/>
</dbReference>
<gene>
    <name evidence="8" type="primary">hutI</name>
    <name evidence="10" type="ORF">DC363_01240</name>
</gene>
<feature type="domain" description="Amidohydrolase-related" evidence="9">
    <location>
        <begin position="57"/>
        <end position="376"/>
    </location>
</feature>
<evidence type="ECO:0000256" key="1">
    <source>
        <dbReference type="ARBA" id="ARBA00012864"/>
    </source>
</evidence>
<dbReference type="InterPro" id="IPR006680">
    <property type="entry name" value="Amidohydro-rel"/>
</dbReference>
<evidence type="ECO:0000313" key="10">
    <source>
        <dbReference type="EMBL" id="PVA08151.1"/>
    </source>
</evidence>
<dbReference type="GO" id="GO:0019556">
    <property type="term" value="P:L-histidine catabolic process to glutamate and formamide"/>
    <property type="evidence" value="ECO:0007669"/>
    <property type="project" value="UniProtKB-UniRule"/>
</dbReference>
<dbReference type="GO" id="GO:0005506">
    <property type="term" value="F:iron ion binding"/>
    <property type="evidence" value="ECO:0007669"/>
    <property type="project" value="UniProtKB-UniRule"/>
</dbReference>
<feature type="binding site" evidence="8">
    <location>
        <position position="315"/>
    </location>
    <ligand>
        <name>N-formimidoyl-L-glutamate</name>
        <dbReference type="ChEBI" id="CHEBI:58928"/>
    </ligand>
</feature>
<dbReference type="EC" id="3.5.2.7" evidence="1 8"/>
<feature type="binding site" evidence="8">
    <location>
        <position position="236"/>
    </location>
    <ligand>
        <name>Zn(2+)</name>
        <dbReference type="ChEBI" id="CHEBI:29105"/>
    </ligand>
</feature>
<feature type="binding site" evidence="8">
    <location>
        <position position="66"/>
    </location>
    <ligand>
        <name>Zn(2+)</name>
        <dbReference type="ChEBI" id="CHEBI:29105"/>
    </ligand>
</feature>
<keyword evidence="6 8" id="KW-0862">Zinc</keyword>
<feature type="binding site" evidence="8">
    <location>
        <position position="66"/>
    </location>
    <ligand>
        <name>Fe(3+)</name>
        <dbReference type="ChEBI" id="CHEBI:29034"/>
    </ligand>
</feature>
<accession>A0A2T7G161</accession>
<dbReference type="InterPro" id="IPR011059">
    <property type="entry name" value="Metal-dep_hydrolase_composite"/>
</dbReference>
<dbReference type="Gene3D" id="3.20.20.140">
    <property type="entry name" value="Metal-dependent hydrolases"/>
    <property type="match status" value="1"/>
</dbReference>
<protein>
    <recommendedName>
        <fullName evidence="1 8">Imidazolonepropionase</fullName>
        <ecNumber evidence="1 8">3.5.2.7</ecNumber>
    </recommendedName>
    <alternativeName>
        <fullName evidence="8">Imidazolone-5-propionate hydrolase</fullName>
    </alternativeName>
</protein>
<keyword evidence="2 8" id="KW-0963">Cytoplasm</keyword>
<keyword evidence="7 8" id="KW-0408">Iron</keyword>
<feature type="binding site" evidence="8">
    <location>
        <position position="138"/>
    </location>
    <ligand>
        <name>4-imidazolone-5-propanoate</name>
        <dbReference type="ChEBI" id="CHEBI:77893"/>
    </ligand>
</feature>
<keyword evidence="4 8" id="KW-0378">Hydrolase</keyword>
<dbReference type="SUPFAM" id="SSF51338">
    <property type="entry name" value="Composite domain of metallo-dependent hydrolases"/>
    <property type="match status" value="1"/>
</dbReference>
<dbReference type="InterPro" id="IPR032466">
    <property type="entry name" value="Metal_Hydrolase"/>
</dbReference>
<dbReference type="EMBL" id="QCYG01000001">
    <property type="protein sequence ID" value="PVA08151.1"/>
    <property type="molecule type" value="Genomic_DNA"/>
</dbReference>
<evidence type="ECO:0000256" key="3">
    <source>
        <dbReference type="ARBA" id="ARBA00022723"/>
    </source>
</evidence>
<feature type="binding site" evidence="8">
    <location>
        <position position="311"/>
    </location>
    <ligand>
        <name>Zn(2+)</name>
        <dbReference type="ChEBI" id="CHEBI:29105"/>
    </ligand>
</feature>
<dbReference type="OrthoDB" id="9776455at2"/>
<evidence type="ECO:0000313" key="11">
    <source>
        <dbReference type="Proteomes" id="UP000244817"/>
    </source>
</evidence>
<keyword evidence="5 8" id="KW-0369">Histidine metabolism</keyword>
<dbReference type="GO" id="GO:0050480">
    <property type="term" value="F:imidazolonepropionase activity"/>
    <property type="evidence" value="ECO:0007669"/>
    <property type="project" value="UniProtKB-UniRule"/>
</dbReference>
<dbReference type="UniPathway" id="UPA00379">
    <property type="reaction ID" value="UER00551"/>
</dbReference>
<dbReference type="GO" id="GO:0005737">
    <property type="term" value="C:cytoplasm"/>
    <property type="evidence" value="ECO:0007669"/>
    <property type="project" value="UniProtKB-SubCell"/>
</dbReference>
<organism evidence="10 11">
    <name type="scientific">Thalassorhabdomicrobium marinisediminis</name>
    <dbReference type="NCBI Taxonomy" id="2170577"/>
    <lineage>
        <taxon>Bacteria</taxon>
        <taxon>Pseudomonadati</taxon>
        <taxon>Pseudomonadota</taxon>
        <taxon>Alphaproteobacteria</taxon>
        <taxon>Rhodobacterales</taxon>
        <taxon>Paracoccaceae</taxon>
        <taxon>Thalassorhabdomicrobium</taxon>
    </lineage>
</organism>
<dbReference type="FunFam" id="3.20.20.140:FF:000007">
    <property type="entry name" value="Imidazolonepropionase"/>
    <property type="match status" value="1"/>
</dbReference>
<comment type="similarity">
    <text evidence="8">Belongs to the metallo-dependent hydrolases superfamily. HutI family.</text>
</comment>
<evidence type="ECO:0000256" key="7">
    <source>
        <dbReference type="ARBA" id="ARBA00023004"/>
    </source>
</evidence>
<feature type="binding site" evidence="8">
    <location>
        <position position="138"/>
    </location>
    <ligand>
        <name>N-formimidoyl-L-glutamate</name>
        <dbReference type="ChEBI" id="CHEBI:58928"/>
    </ligand>
</feature>
<dbReference type="PANTHER" id="PTHR42752:SF1">
    <property type="entry name" value="IMIDAZOLONEPROPIONASE-RELATED"/>
    <property type="match status" value="1"/>
</dbReference>
<feature type="binding site" evidence="8">
    <location>
        <position position="68"/>
    </location>
    <ligand>
        <name>Zn(2+)</name>
        <dbReference type="ChEBI" id="CHEBI:29105"/>
    </ligand>
</feature>
<dbReference type="SUPFAM" id="SSF51556">
    <property type="entry name" value="Metallo-dependent hydrolases"/>
    <property type="match status" value="1"/>
</dbReference>
<evidence type="ECO:0000259" key="9">
    <source>
        <dbReference type="Pfam" id="PF01979"/>
    </source>
</evidence>
<evidence type="ECO:0000256" key="2">
    <source>
        <dbReference type="ARBA" id="ARBA00022490"/>
    </source>
</evidence>